<feature type="compositionally biased region" description="Low complexity" evidence="6">
    <location>
        <begin position="294"/>
        <end position="312"/>
    </location>
</feature>
<dbReference type="GO" id="GO:0005737">
    <property type="term" value="C:cytoplasm"/>
    <property type="evidence" value="ECO:0007669"/>
    <property type="project" value="UniProtKB-SubCell"/>
</dbReference>
<reference evidence="9" key="2">
    <citation type="submission" date="2015-01" db="EMBL/GenBank/DDBJ databases">
        <title>Evolutionary Origins and Diversification of the Mycorrhizal Mutualists.</title>
        <authorList>
            <consortium name="DOE Joint Genome Institute"/>
            <consortium name="Mycorrhizal Genomics Consortium"/>
            <person name="Kohler A."/>
            <person name="Kuo A."/>
            <person name="Nagy L.G."/>
            <person name="Floudas D."/>
            <person name="Copeland A."/>
            <person name="Barry K.W."/>
            <person name="Cichocki N."/>
            <person name="Veneault-Fourrey C."/>
            <person name="LaButti K."/>
            <person name="Lindquist E.A."/>
            <person name="Lipzen A."/>
            <person name="Lundell T."/>
            <person name="Morin E."/>
            <person name="Murat C."/>
            <person name="Riley R."/>
            <person name="Ohm R."/>
            <person name="Sun H."/>
            <person name="Tunlid A."/>
            <person name="Henrissat B."/>
            <person name="Grigoriev I.V."/>
            <person name="Hibbett D.S."/>
            <person name="Martin F."/>
        </authorList>
    </citation>
    <scope>NUCLEOTIDE SEQUENCE [LARGE SCALE GENOMIC DNA]</scope>
    <source>
        <strain evidence="9">441</strain>
    </source>
</reference>
<keyword evidence="4" id="KW-0378">Hydrolase</keyword>
<feature type="compositionally biased region" description="Polar residues" evidence="6">
    <location>
        <begin position="273"/>
        <end position="283"/>
    </location>
</feature>
<keyword evidence="5" id="KW-0648">Protein biosynthesis</keyword>
<evidence type="ECO:0000256" key="6">
    <source>
        <dbReference type="SAM" id="MobiDB-lite"/>
    </source>
</evidence>
<feature type="compositionally biased region" description="Pro residues" evidence="6">
    <location>
        <begin position="241"/>
        <end position="255"/>
    </location>
</feature>
<feature type="compositionally biased region" description="Basic and acidic residues" evidence="6">
    <location>
        <begin position="426"/>
        <end position="444"/>
    </location>
</feature>
<dbReference type="STRING" id="765257.A0A0C9ZXN7"/>
<evidence type="ECO:0000256" key="1">
    <source>
        <dbReference type="ARBA" id="ARBA00004496"/>
    </source>
</evidence>
<feature type="region of interest" description="Disordered" evidence="6">
    <location>
        <begin position="505"/>
        <end position="530"/>
    </location>
</feature>
<feature type="region of interest" description="Disordered" evidence="6">
    <location>
        <begin position="546"/>
        <end position="605"/>
    </location>
</feature>
<feature type="compositionally biased region" description="Polar residues" evidence="6">
    <location>
        <begin position="452"/>
        <end position="489"/>
    </location>
</feature>
<dbReference type="EMBL" id="KN833686">
    <property type="protein sequence ID" value="KIK30834.1"/>
    <property type="molecule type" value="Genomic_DNA"/>
</dbReference>
<dbReference type="Proteomes" id="UP000054018">
    <property type="component" value="Unassembled WGS sequence"/>
</dbReference>
<evidence type="ECO:0000259" key="7">
    <source>
        <dbReference type="Pfam" id="PF08938"/>
    </source>
</evidence>
<dbReference type="OrthoDB" id="342024at2759"/>
<name>A0A0C9ZXN7_9AGAM</name>
<evidence type="ECO:0000256" key="4">
    <source>
        <dbReference type="ARBA" id="ARBA00022801"/>
    </source>
</evidence>
<feature type="compositionally biased region" description="Polar residues" evidence="6">
    <location>
        <begin position="373"/>
        <end position="394"/>
    </location>
</feature>
<feature type="compositionally biased region" description="Low complexity" evidence="6">
    <location>
        <begin position="406"/>
        <end position="422"/>
    </location>
</feature>
<feature type="region of interest" description="Disordered" evidence="6">
    <location>
        <begin position="213"/>
        <end position="490"/>
    </location>
</feature>
<keyword evidence="9" id="KW-1185">Reference proteome</keyword>
<reference evidence="8 9" key="1">
    <citation type="submission" date="2014-04" db="EMBL/GenBank/DDBJ databases">
        <authorList>
            <consortium name="DOE Joint Genome Institute"/>
            <person name="Kuo A."/>
            <person name="Kohler A."/>
            <person name="Costa M.D."/>
            <person name="Nagy L.G."/>
            <person name="Floudas D."/>
            <person name="Copeland A."/>
            <person name="Barry K.W."/>
            <person name="Cichocki N."/>
            <person name="Veneault-Fourrey C."/>
            <person name="LaButti K."/>
            <person name="Lindquist E.A."/>
            <person name="Lipzen A."/>
            <person name="Lundell T."/>
            <person name="Morin E."/>
            <person name="Murat C."/>
            <person name="Sun H."/>
            <person name="Tunlid A."/>
            <person name="Henrissat B."/>
            <person name="Grigoriev I.V."/>
            <person name="Hibbett D.S."/>
            <person name="Martin F."/>
            <person name="Nordberg H.P."/>
            <person name="Cantor M.N."/>
            <person name="Hua S.X."/>
        </authorList>
    </citation>
    <scope>NUCLEOTIDE SEQUENCE [LARGE SCALE GENOMIC DNA]</scope>
    <source>
        <strain evidence="8 9">441</strain>
    </source>
</reference>
<feature type="domain" description="HBS1-like protein N-terminal" evidence="7">
    <location>
        <begin position="14"/>
        <end position="83"/>
    </location>
</feature>
<evidence type="ECO:0000313" key="9">
    <source>
        <dbReference type="Proteomes" id="UP000054018"/>
    </source>
</evidence>
<feature type="compositionally biased region" description="Polar residues" evidence="6">
    <location>
        <begin position="213"/>
        <end position="225"/>
    </location>
</feature>
<feature type="region of interest" description="Disordered" evidence="6">
    <location>
        <begin position="629"/>
        <end position="687"/>
    </location>
</feature>
<proteinExistence type="predicted"/>
<comment type="subcellular location">
    <subcellularLocation>
        <location evidence="1">Cytoplasm</location>
    </subcellularLocation>
</comment>
<dbReference type="SUPFAM" id="SSF109732">
    <property type="entry name" value="HBS1-like domain"/>
    <property type="match status" value="1"/>
</dbReference>
<accession>A0A0C9ZXN7</accession>
<dbReference type="HOGENOM" id="CLU_021533_0_0_1"/>
<feature type="compositionally biased region" description="Low complexity" evidence="6">
    <location>
        <begin position="334"/>
        <end position="357"/>
    </location>
</feature>
<sequence length="712" mass="77429">MSRHRLVRNINIQDELDDDALSDGGDELTDEQYAQLESGLTRVRAVMGDEAISALDDGVIKDALWEHYFDVEKAVAWLYEEQERRIAAKERKAFPRSKSRWWDRFRRKGDDEQEVHHNGQGTSGQYELPYSAAEAEDIERPRGPLIMLAQHGHYQADYCPEDCMACSPDVDPNDLSMGFMPRASRLSTITELTERTEPSCHRHSRQQLGYTARASLSTDTTSSYGQVIGPRSGRYSNMCYPTPPLDPNEIPPSPSPSAVYGLSTYESAPSALPTETGSATSSDSPRLPPPSISVPPVDTIPDIPDSLSKVSDVPPPPPEKDFPSRRQLAKRSKLATLASSRASTVSSSRSSALETTSVLTYPALRPSPESRLSYASRSTTAKTPPSEASENSEGTIRGIPPPSEKSASSARTPSTTPSSMSSHVRRAIDKAMELEQQNGREEPPHAVAKSLSKASISTAKPLETSPSLSGGTPETSVVRNESGVQSRPQSKLAKLAQAKANGAVPLIPKSIPRPSPVSLPKPRTEYLTPIANGGTATTAITTSYQTLHSLSTSRTPQAVPPVQMTGTTEAKQSKLASKAKKAQAKPSPHSSATDDEGSTLTQSPLFLSKPCHSRALPSAFASLLLDDRLTSSEADKHRKSPRYGREELKLVDMYSPQSRSTLDFDADGQRRRRHTKPNLPDMPVQLGFAFDVPSPDDLVFNARRGTSLAQRQ</sequence>
<evidence type="ECO:0000256" key="3">
    <source>
        <dbReference type="ARBA" id="ARBA00022553"/>
    </source>
</evidence>
<keyword evidence="3" id="KW-0597">Phosphoprotein</keyword>
<feature type="compositionally biased region" description="Polar residues" evidence="6">
    <location>
        <begin position="546"/>
        <end position="556"/>
    </location>
</feature>
<organism evidence="8 9">
    <name type="scientific">Pisolithus microcarpus 441</name>
    <dbReference type="NCBI Taxonomy" id="765257"/>
    <lineage>
        <taxon>Eukaryota</taxon>
        <taxon>Fungi</taxon>
        <taxon>Dikarya</taxon>
        <taxon>Basidiomycota</taxon>
        <taxon>Agaricomycotina</taxon>
        <taxon>Agaricomycetes</taxon>
        <taxon>Agaricomycetidae</taxon>
        <taxon>Boletales</taxon>
        <taxon>Sclerodermatineae</taxon>
        <taxon>Pisolithaceae</taxon>
        <taxon>Pisolithus</taxon>
    </lineage>
</organism>
<dbReference type="GO" id="GO:0016787">
    <property type="term" value="F:hydrolase activity"/>
    <property type="evidence" value="ECO:0007669"/>
    <property type="project" value="UniProtKB-KW"/>
</dbReference>
<dbReference type="InterPro" id="IPR037189">
    <property type="entry name" value="HBS1-like_N_sf"/>
</dbReference>
<evidence type="ECO:0000313" key="8">
    <source>
        <dbReference type="EMBL" id="KIK30834.1"/>
    </source>
</evidence>
<evidence type="ECO:0000256" key="5">
    <source>
        <dbReference type="ARBA" id="ARBA00022917"/>
    </source>
</evidence>
<dbReference type="GO" id="GO:0006412">
    <property type="term" value="P:translation"/>
    <property type="evidence" value="ECO:0007669"/>
    <property type="project" value="UniProtKB-KW"/>
</dbReference>
<dbReference type="InterPro" id="IPR015033">
    <property type="entry name" value="HBS1-like_N"/>
</dbReference>
<gene>
    <name evidence="8" type="ORF">PISMIDRAFT_313090</name>
</gene>
<evidence type="ECO:0000256" key="2">
    <source>
        <dbReference type="ARBA" id="ARBA00022490"/>
    </source>
</evidence>
<keyword evidence="2" id="KW-0963">Cytoplasm</keyword>
<dbReference type="Pfam" id="PF08938">
    <property type="entry name" value="HBS1_N"/>
    <property type="match status" value="1"/>
</dbReference>
<dbReference type="AlphaFoldDB" id="A0A0C9ZXN7"/>
<protein>
    <recommendedName>
        <fullName evidence="7">HBS1-like protein N-terminal domain-containing protein</fullName>
    </recommendedName>
</protein>